<organism evidence="1">
    <name type="scientific">marine sediment metagenome</name>
    <dbReference type="NCBI Taxonomy" id="412755"/>
    <lineage>
        <taxon>unclassified sequences</taxon>
        <taxon>metagenomes</taxon>
        <taxon>ecological metagenomes</taxon>
    </lineage>
</organism>
<gene>
    <name evidence="1" type="ORF">LCGC14_0905640</name>
</gene>
<dbReference type="EMBL" id="LAZR01002978">
    <property type="protein sequence ID" value="KKN23365.1"/>
    <property type="molecule type" value="Genomic_DNA"/>
</dbReference>
<protein>
    <submittedName>
        <fullName evidence="1">Uncharacterized protein</fullName>
    </submittedName>
</protein>
<proteinExistence type="predicted"/>
<accession>A0A0F9NV62</accession>
<dbReference type="AlphaFoldDB" id="A0A0F9NV62"/>
<name>A0A0F9NV62_9ZZZZ</name>
<evidence type="ECO:0000313" key="1">
    <source>
        <dbReference type="EMBL" id="KKN23365.1"/>
    </source>
</evidence>
<sequence>MNVSIEQLVKWLGIPRWDDFYESNYDYFADKYYVPVVQAQEQLYEEEGLDPLDFQDETEDKALEALSAGEAEEYSNYCSALGFVANELGGQIFVEFDVQCNKGTVEVWVEEDTRAAAQAVVDLINGVGLMSIMSVDDYMEDEGYDSYEQLVLDHVSYIGQIPEVYGDASAERQFYDQMR</sequence>
<reference evidence="1" key="1">
    <citation type="journal article" date="2015" name="Nature">
        <title>Complex archaea that bridge the gap between prokaryotes and eukaryotes.</title>
        <authorList>
            <person name="Spang A."/>
            <person name="Saw J.H."/>
            <person name="Jorgensen S.L."/>
            <person name="Zaremba-Niedzwiedzka K."/>
            <person name="Martijn J."/>
            <person name="Lind A.E."/>
            <person name="van Eijk R."/>
            <person name="Schleper C."/>
            <person name="Guy L."/>
            <person name="Ettema T.J."/>
        </authorList>
    </citation>
    <scope>NUCLEOTIDE SEQUENCE</scope>
</reference>
<comment type="caution">
    <text evidence="1">The sequence shown here is derived from an EMBL/GenBank/DDBJ whole genome shotgun (WGS) entry which is preliminary data.</text>
</comment>